<accession>A0ABV1EQK7</accession>
<dbReference type="PRINTS" id="PR00039">
    <property type="entry name" value="HTHLYSR"/>
</dbReference>
<dbReference type="InterPro" id="IPR000847">
    <property type="entry name" value="LysR_HTH_N"/>
</dbReference>
<dbReference type="RefSeq" id="WP_349140617.1">
    <property type="nucleotide sequence ID" value="NZ_JBBMFT010000006.1"/>
</dbReference>
<dbReference type="PANTHER" id="PTHR30126:SF40">
    <property type="entry name" value="HTH-TYPE TRANSCRIPTIONAL REGULATOR GLTR"/>
    <property type="match status" value="1"/>
</dbReference>
<sequence length="301" mass="33096">MQLKQLEIFVQVARLRSFSKAAEALYLTQPTVSAHMSALEEELGTRLVVRSTKQLHLTPPGRVLARYAGEILGLCQRAEQEVRTAACSIAGTLSIAASTVPSQYLLPQVLPSLRQRYPQVFFQVRQGDSGQVAQWMSENGAELGIVGAPVQRTGLLCVPFLTEQLVIITPNTAEYRALNGRMTPEVLRCAPFLVREPGSGTRKQGEQYLRGIGLDPRELTLTAQLDSTESILQGVKNGLGIAIVSSYAARDQAAAGQILLFPDSNPLLTREFYLLYHRSRALSPAASMLLQELPYFFQNQP</sequence>
<dbReference type="Gene3D" id="3.40.190.290">
    <property type="match status" value="1"/>
</dbReference>
<comment type="similarity">
    <text evidence="1">Belongs to the LysR transcriptional regulatory family.</text>
</comment>
<dbReference type="Gene3D" id="1.10.10.10">
    <property type="entry name" value="Winged helix-like DNA-binding domain superfamily/Winged helix DNA-binding domain"/>
    <property type="match status" value="1"/>
</dbReference>
<dbReference type="Pfam" id="PF00126">
    <property type="entry name" value="HTH_1"/>
    <property type="match status" value="1"/>
</dbReference>
<reference evidence="6 7" key="1">
    <citation type="submission" date="2024-03" db="EMBL/GenBank/DDBJ databases">
        <title>Human intestinal bacterial collection.</title>
        <authorList>
            <person name="Pauvert C."/>
            <person name="Hitch T.C.A."/>
            <person name="Clavel T."/>
        </authorList>
    </citation>
    <scope>NUCLEOTIDE SEQUENCE [LARGE SCALE GENOMIC DNA]</scope>
    <source>
        <strain evidence="6 7">CLA-AP-H34</strain>
    </source>
</reference>
<keyword evidence="7" id="KW-1185">Reference proteome</keyword>
<dbReference type="InterPro" id="IPR047788">
    <property type="entry name" value="LysR-like_Sec_metab"/>
</dbReference>
<gene>
    <name evidence="6" type="ORF">WMO45_10160</name>
</gene>
<keyword evidence="2" id="KW-0805">Transcription regulation</keyword>
<evidence type="ECO:0000259" key="5">
    <source>
        <dbReference type="PROSITE" id="PS50931"/>
    </source>
</evidence>
<evidence type="ECO:0000256" key="4">
    <source>
        <dbReference type="ARBA" id="ARBA00023163"/>
    </source>
</evidence>
<name>A0ABV1EQK7_9FIRM</name>
<feature type="domain" description="HTH lysR-type" evidence="5">
    <location>
        <begin position="1"/>
        <end position="58"/>
    </location>
</feature>
<dbReference type="EMBL" id="JBBMFT010000006">
    <property type="protein sequence ID" value="MEQ2456887.1"/>
    <property type="molecule type" value="Genomic_DNA"/>
</dbReference>
<dbReference type="NCBIfam" id="NF040786">
    <property type="entry name" value="LysR_Sec_metab"/>
    <property type="match status" value="1"/>
</dbReference>
<evidence type="ECO:0000256" key="1">
    <source>
        <dbReference type="ARBA" id="ARBA00009437"/>
    </source>
</evidence>
<protein>
    <submittedName>
        <fullName evidence="6">Selenium metabolism-associated LysR family transcriptional regulator</fullName>
    </submittedName>
</protein>
<dbReference type="PROSITE" id="PS50931">
    <property type="entry name" value="HTH_LYSR"/>
    <property type="match status" value="1"/>
</dbReference>
<dbReference type="SUPFAM" id="SSF53850">
    <property type="entry name" value="Periplasmic binding protein-like II"/>
    <property type="match status" value="1"/>
</dbReference>
<organism evidence="6 7">
    <name type="scientific">Flavonifractor hominis</name>
    <dbReference type="NCBI Taxonomy" id="3133178"/>
    <lineage>
        <taxon>Bacteria</taxon>
        <taxon>Bacillati</taxon>
        <taxon>Bacillota</taxon>
        <taxon>Clostridia</taxon>
        <taxon>Eubacteriales</taxon>
        <taxon>Oscillospiraceae</taxon>
        <taxon>Flavonifractor</taxon>
    </lineage>
</organism>
<keyword evidence="3" id="KW-0238">DNA-binding</keyword>
<evidence type="ECO:0000256" key="3">
    <source>
        <dbReference type="ARBA" id="ARBA00023125"/>
    </source>
</evidence>
<dbReference type="SUPFAM" id="SSF46785">
    <property type="entry name" value="Winged helix' DNA-binding domain"/>
    <property type="match status" value="1"/>
</dbReference>
<proteinExistence type="inferred from homology"/>
<dbReference type="InterPro" id="IPR036388">
    <property type="entry name" value="WH-like_DNA-bd_sf"/>
</dbReference>
<evidence type="ECO:0000256" key="2">
    <source>
        <dbReference type="ARBA" id="ARBA00023015"/>
    </source>
</evidence>
<dbReference type="Pfam" id="PF03466">
    <property type="entry name" value="LysR_substrate"/>
    <property type="match status" value="1"/>
</dbReference>
<dbReference type="InterPro" id="IPR036390">
    <property type="entry name" value="WH_DNA-bd_sf"/>
</dbReference>
<dbReference type="Proteomes" id="UP001440599">
    <property type="component" value="Unassembled WGS sequence"/>
</dbReference>
<dbReference type="PANTHER" id="PTHR30126">
    <property type="entry name" value="HTH-TYPE TRANSCRIPTIONAL REGULATOR"/>
    <property type="match status" value="1"/>
</dbReference>
<evidence type="ECO:0000313" key="7">
    <source>
        <dbReference type="Proteomes" id="UP001440599"/>
    </source>
</evidence>
<dbReference type="InterPro" id="IPR005119">
    <property type="entry name" value="LysR_subst-bd"/>
</dbReference>
<keyword evidence="4" id="KW-0804">Transcription</keyword>
<evidence type="ECO:0000313" key="6">
    <source>
        <dbReference type="EMBL" id="MEQ2456887.1"/>
    </source>
</evidence>
<comment type="caution">
    <text evidence="6">The sequence shown here is derived from an EMBL/GenBank/DDBJ whole genome shotgun (WGS) entry which is preliminary data.</text>
</comment>